<proteinExistence type="predicted"/>
<feature type="region of interest" description="Disordered" evidence="1">
    <location>
        <begin position="505"/>
        <end position="568"/>
    </location>
</feature>
<evidence type="ECO:0000313" key="4">
    <source>
        <dbReference type="Proteomes" id="UP000003704"/>
    </source>
</evidence>
<feature type="compositionally biased region" description="Basic and acidic residues" evidence="1">
    <location>
        <begin position="515"/>
        <end position="525"/>
    </location>
</feature>
<protein>
    <recommendedName>
        <fullName evidence="2">Schlafen AlbA-2 domain-containing protein</fullName>
    </recommendedName>
</protein>
<gene>
    <name evidence="3" type="ORF">WQQ_22640</name>
</gene>
<evidence type="ECO:0000256" key="1">
    <source>
        <dbReference type="SAM" id="MobiDB-lite"/>
    </source>
</evidence>
<dbReference type="Gene3D" id="3.30.950.30">
    <property type="entry name" value="Schlafen, AAA domain"/>
    <property type="match status" value="1"/>
</dbReference>
<name>I7ZK44_9GAMM</name>
<dbReference type="PANTHER" id="PTHR30595:SF6">
    <property type="entry name" value="SCHLAFEN ALBA-2 DOMAIN-CONTAINING PROTEIN"/>
    <property type="match status" value="1"/>
</dbReference>
<feature type="domain" description="Schlafen AlbA-2" evidence="2">
    <location>
        <begin position="16"/>
        <end position="144"/>
    </location>
</feature>
<dbReference type="PATRIC" id="fig|1172194.4.peg.2187"/>
<accession>I7ZK44</accession>
<comment type="caution">
    <text evidence="3">The sequence shown here is derived from an EMBL/GenBank/DDBJ whole genome shotgun (WGS) entry which is preliminary data.</text>
</comment>
<dbReference type="Gene3D" id="3.30.565.60">
    <property type="match status" value="1"/>
</dbReference>
<dbReference type="InterPro" id="IPR038461">
    <property type="entry name" value="Schlafen_AlbA_2_dom_sf"/>
</dbReference>
<reference evidence="3 4" key="1">
    <citation type="journal article" date="2012" name="J. Bacteriol.">
        <title>Genome Sequence of n-Alkane-Degrading Hydrocarboniphaga effusa Strain AP103T (ATCC BAA-332T).</title>
        <authorList>
            <person name="Chang H.K."/>
            <person name="Zylstra G.J."/>
            <person name="Chae J.C."/>
        </authorList>
    </citation>
    <scope>NUCLEOTIDE SEQUENCE [LARGE SCALE GENOMIC DNA]</scope>
    <source>
        <strain evidence="3 4">AP103</strain>
    </source>
</reference>
<dbReference type="STRING" id="1172194.WQQ_22640"/>
<keyword evidence="4" id="KW-1185">Reference proteome</keyword>
<evidence type="ECO:0000259" key="2">
    <source>
        <dbReference type="Pfam" id="PF04326"/>
    </source>
</evidence>
<organism evidence="3 4">
    <name type="scientific">Hydrocarboniphaga effusa AP103</name>
    <dbReference type="NCBI Taxonomy" id="1172194"/>
    <lineage>
        <taxon>Bacteria</taxon>
        <taxon>Pseudomonadati</taxon>
        <taxon>Pseudomonadota</taxon>
        <taxon>Gammaproteobacteria</taxon>
        <taxon>Nevskiales</taxon>
        <taxon>Nevskiaceae</taxon>
        <taxon>Hydrocarboniphaga</taxon>
    </lineage>
</organism>
<dbReference type="Pfam" id="PF04326">
    <property type="entry name" value="SLFN_AlbA_2"/>
    <property type="match status" value="1"/>
</dbReference>
<dbReference type="PANTHER" id="PTHR30595">
    <property type="entry name" value="GLPR-RELATED TRANSCRIPTIONAL REPRESSOR"/>
    <property type="match status" value="1"/>
</dbReference>
<dbReference type="Proteomes" id="UP000003704">
    <property type="component" value="Unassembled WGS sequence"/>
</dbReference>
<sequence length="663" mass="74251">MTGKWRLEDVAALSEGVDVECKAAQGRDGRGEVPDDFWKSYSAMANGEGGVIWLGIQEKPRGNFSVLGLADVERVRKTVWDCLHNRQKISANLLSDVHVQPLIVDGKTVLQIDVPRATRKDKPVHIGGNPFGGTYLRRHEGDYQADDETVRRILAERVEDSRDDRVLKNFGFNDLDMETVAAYRNRFSAVKPGHVWSDLPVEVFLERIGAYGTDREKGHGGLRIAGLLMFGRAEVVRDALPYYMVDYQERPEARTEKRWVDRLVPDGSWSGNLYDFFRRVYQKLTADLKVPFQLKEGQRIDDSPVHEALREALVNTLIHADYTGRVSVMVVKRPDMFGFRNPGRMRIPPEIAVHGGNSDCRNRRLQTMFQQVGYGDHAGSGLPKIYSNWAGQHWSRPILYELAEPEQTLMELRMSSLVPEQAVAEIVSHLGDQFWALPELARLALVTAQSEGVVSHARLREMSTEHPTDITKMLAGLVRNEMLVSYGAGRGTVYCLPWQEREPKGLFETTGSRPESPELHAKPPELHANTPELHANTPELHANTPELSTESQERVDEASSKPDAPILDWSSIAPSEQARLSDLALPVSSNRHARKEVLQGAVLALCRGQYLGTRVLAQLLSRDPDDLRKRTLNPMVKAGQLKAAYPAANDPRQAYTAADKASE</sequence>
<dbReference type="AlphaFoldDB" id="I7ZK44"/>
<dbReference type="InterPro" id="IPR038475">
    <property type="entry name" value="RecG_C_sf"/>
</dbReference>
<dbReference type="OrthoDB" id="9768354at2"/>
<evidence type="ECO:0000313" key="3">
    <source>
        <dbReference type="EMBL" id="EIT72127.1"/>
    </source>
</evidence>
<dbReference type="InterPro" id="IPR007421">
    <property type="entry name" value="Schlafen_AlbA_2_dom"/>
</dbReference>
<dbReference type="EMBL" id="AKGD01000001">
    <property type="protein sequence ID" value="EIT72127.1"/>
    <property type="molecule type" value="Genomic_DNA"/>
</dbReference>
<dbReference type="RefSeq" id="WP_007185207.1">
    <property type="nucleotide sequence ID" value="NZ_AKGD01000001.1"/>
</dbReference>
<feature type="compositionally biased region" description="Basic and acidic residues" evidence="1">
    <location>
        <begin position="551"/>
        <end position="560"/>
    </location>
</feature>